<proteinExistence type="predicted"/>
<feature type="compositionally biased region" description="Low complexity" evidence="1">
    <location>
        <begin position="189"/>
        <end position="200"/>
    </location>
</feature>
<gene>
    <name evidence="2" type="ORF">PPERSA_02840</name>
</gene>
<dbReference type="InterPro" id="IPR046341">
    <property type="entry name" value="SET_dom_sf"/>
</dbReference>
<dbReference type="OrthoDB" id="341421at2759"/>
<dbReference type="SUPFAM" id="SSF82199">
    <property type="entry name" value="SET domain"/>
    <property type="match status" value="1"/>
</dbReference>
<comment type="caution">
    <text evidence="2">The sequence shown here is derived from an EMBL/GenBank/DDBJ whole genome shotgun (WGS) entry which is preliminary data.</text>
</comment>
<dbReference type="EMBL" id="LDAU01000131">
    <property type="protein sequence ID" value="KRX03461.1"/>
    <property type="molecule type" value="Genomic_DNA"/>
</dbReference>
<feature type="region of interest" description="Disordered" evidence="1">
    <location>
        <begin position="189"/>
        <end position="210"/>
    </location>
</feature>
<protein>
    <submittedName>
        <fullName evidence="2">Uncharacterized protein</fullName>
    </submittedName>
</protein>
<dbReference type="InParanoid" id="A0A0V0QNE0"/>
<evidence type="ECO:0000256" key="1">
    <source>
        <dbReference type="SAM" id="MobiDB-lite"/>
    </source>
</evidence>
<dbReference type="Gene3D" id="3.90.1410.10">
    <property type="entry name" value="set domain protein methyltransferase, domain 1"/>
    <property type="match status" value="1"/>
</dbReference>
<evidence type="ECO:0000313" key="2">
    <source>
        <dbReference type="EMBL" id="KRX03461.1"/>
    </source>
</evidence>
<dbReference type="AlphaFoldDB" id="A0A0V0QNE0"/>
<name>A0A0V0QNE0_PSEPJ</name>
<dbReference type="InterPro" id="IPR050600">
    <property type="entry name" value="SETD3_SETD6_MTase"/>
</dbReference>
<organism evidence="2 3">
    <name type="scientific">Pseudocohnilembus persalinus</name>
    <name type="common">Ciliate</name>
    <dbReference type="NCBI Taxonomy" id="266149"/>
    <lineage>
        <taxon>Eukaryota</taxon>
        <taxon>Sar</taxon>
        <taxon>Alveolata</taxon>
        <taxon>Ciliophora</taxon>
        <taxon>Intramacronucleata</taxon>
        <taxon>Oligohymenophorea</taxon>
        <taxon>Scuticociliatia</taxon>
        <taxon>Philasterida</taxon>
        <taxon>Pseudocohnilembidae</taxon>
        <taxon>Pseudocohnilembus</taxon>
    </lineage>
</organism>
<dbReference type="Proteomes" id="UP000054937">
    <property type="component" value="Unassembled WGS sequence"/>
</dbReference>
<evidence type="ECO:0000313" key="3">
    <source>
        <dbReference type="Proteomes" id="UP000054937"/>
    </source>
</evidence>
<sequence length="289" mass="35255">MTESRTLFYQNKLDPKSEIGALIPFYDFANHVYDHQECDFFQYFYFQQDKEQKNQGNFVMKASKNYEKNEQIFICYGQQNSLHFLEYYGFFLPYQHNDFLEFKVQSNELLLYFGQQFIDQLQTYSQIGKQLLSHLFRYNQELNTIELQNQLQIIVEIDKTNKQNSNFDWQTQQLLKILSCTYLQQNQEQNQNQKQQNNLKNKLKSSAKPNQINKQKNEIAKIQQLAYQFEDEQFQENYIDKEIYKKYIENFKNYVLKNLYMNNNEQPINQKQQMAYNYSQYEKEIIQKL</sequence>
<reference evidence="2 3" key="1">
    <citation type="journal article" date="2015" name="Sci. Rep.">
        <title>Genome of the facultative scuticociliatosis pathogen Pseudocohnilembus persalinus provides insight into its virulence through horizontal gene transfer.</title>
        <authorList>
            <person name="Xiong J."/>
            <person name="Wang G."/>
            <person name="Cheng J."/>
            <person name="Tian M."/>
            <person name="Pan X."/>
            <person name="Warren A."/>
            <person name="Jiang C."/>
            <person name="Yuan D."/>
            <person name="Miao W."/>
        </authorList>
    </citation>
    <scope>NUCLEOTIDE SEQUENCE [LARGE SCALE GENOMIC DNA]</scope>
    <source>
        <strain evidence="2">36N120E</strain>
    </source>
</reference>
<keyword evidence="3" id="KW-1185">Reference proteome</keyword>
<dbReference type="GO" id="GO:0016279">
    <property type="term" value="F:protein-lysine N-methyltransferase activity"/>
    <property type="evidence" value="ECO:0007669"/>
    <property type="project" value="TreeGrafter"/>
</dbReference>
<dbReference type="PANTHER" id="PTHR13271:SF151">
    <property type="entry name" value="SET DOMAIN-CONTAINING PROTEIN 4"/>
    <property type="match status" value="1"/>
</dbReference>
<dbReference type="PANTHER" id="PTHR13271">
    <property type="entry name" value="UNCHARACTERIZED PUTATIVE METHYLTRANSFERASE"/>
    <property type="match status" value="1"/>
</dbReference>
<accession>A0A0V0QNE0</accession>